<feature type="region of interest" description="Disordered" evidence="1">
    <location>
        <begin position="86"/>
        <end position="112"/>
    </location>
</feature>
<evidence type="ECO:0000256" key="1">
    <source>
        <dbReference type="SAM" id="MobiDB-lite"/>
    </source>
</evidence>
<reference evidence="2" key="1">
    <citation type="journal article" date="2014" name="Int. J. Syst. Evol. Microbiol.">
        <title>Complete genome sequence of Corynebacterium casei LMG S-19264T (=DSM 44701T), isolated from a smear-ripened cheese.</title>
        <authorList>
            <consortium name="US DOE Joint Genome Institute (JGI-PGF)"/>
            <person name="Walter F."/>
            <person name="Albersmeier A."/>
            <person name="Kalinowski J."/>
            <person name="Ruckert C."/>
        </authorList>
    </citation>
    <scope>NUCLEOTIDE SEQUENCE</scope>
    <source>
        <strain evidence="2">JCM 4988</strain>
    </source>
</reference>
<gene>
    <name evidence="2" type="ORF">GCM10010387_16460</name>
</gene>
<organism evidence="2 3">
    <name type="scientific">Streptomyces inusitatus</name>
    <dbReference type="NCBI Taxonomy" id="68221"/>
    <lineage>
        <taxon>Bacteria</taxon>
        <taxon>Bacillati</taxon>
        <taxon>Actinomycetota</taxon>
        <taxon>Actinomycetes</taxon>
        <taxon>Kitasatosporales</taxon>
        <taxon>Streptomycetaceae</taxon>
        <taxon>Streptomyces</taxon>
    </lineage>
</organism>
<comment type="caution">
    <text evidence="2">The sequence shown here is derived from an EMBL/GenBank/DDBJ whole genome shotgun (WGS) entry which is preliminary data.</text>
</comment>
<keyword evidence="3" id="KW-1185">Reference proteome</keyword>
<evidence type="ECO:0000313" key="2">
    <source>
        <dbReference type="EMBL" id="GGZ23909.1"/>
    </source>
</evidence>
<accession>A0A918UP24</accession>
<dbReference type="EMBL" id="BMWG01000003">
    <property type="protein sequence ID" value="GGZ23909.1"/>
    <property type="molecule type" value="Genomic_DNA"/>
</dbReference>
<dbReference type="AlphaFoldDB" id="A0A918UP24"/>
<reference evidence="2" key="2">
    <citation type="submission" date="2020-09" db="EMBL/GenBank/DDBJ databases">
        <authorList>
            <person name="Sun Q."/>
            <person name="Ohkuma M."/>
        </authorList>
    </citation>
    <scope>NUCLEOTIDE SEQUENCE</scope>
    <source>
        <strain evidence="2">JCM 4988</strain>
    </source>
</reference>
<proteinExistence type="predicted"/>
<dbReference type="Proteomes" id="UP000630936">
    <property type="component" value="Unassembled WGS sequence"/>
</dbReference>
<sequence>MSAKLTRRAYCRCAVVENFDYDQAADRLGCKRSWLEANIADLPHQKRGQAVAFCDCELALIQAMTTVIPVAVLALLGADQASQDEAMPEPEAVPAIARISPSQGRGRTRTAF</sequence>
<evidence type="ECO:0000313" key="3">
    <source>
        <dbReference type="Proteomes" id="UP000630936"/>
    </source>
</evidence>
<dbReference type="RefSeq" id="WP_190122261.1">
    <property type="nucleotide sequence ID" value="NZ_BMWG01000003.1"/>
</dbReference>
<name>A0A918UP24_9ACTN</name>
<protein>
    <submittedName>
        <fullName evidence="2">Uncharacterized protein</fullName>
    </submittedName>
</protein>
<feature type="compositionally biased region" description="Polar residues" evidence="1">
    <location>
        <begin position="100"/>
        <end position="112"/>
    </location>
</feature>